<dbReference type="FunFam" id="3.40.50.720:FF:000084">
    <property type="entry name" value="Short-chain dehydrogenase reductase"/>
    <property type="match status" value="1"/>
</dbReference>
<dbReference type="InterPro" id="IPR023985">
    <property type="entry name" value="SDR_subfam_1"/>
</dbReference>
<dbReference type="PRINTS" id="PR00081">
    <property type="entry name" value="GDHRDH"/>
</dbReference>
<dbReference type="RefSeq" id="WP_073255831.1">
    <property type="nucleotide sequence ID" value="NZ_FRCS01000003.1"/>
</dbReference>
<dbReference type="GO" id="GO:0016491">
    <property type="term" value="F:oxidoreductase activity"/>
    <property type="evidence" value="ECO:0007669"/>
    <property type="project" value="UniProtKB-KW"/>
</dbReference>
<dbReference type="Proteomes" id="UP000184440">
    <property type="component" value="Unassembled WGS sequence"/>
</dbReference>
<reference evidence="4 5" key="1">
    <citation type="submission" date="2016-11" db="EMBL/GenBank/DDBJ databases">
        <authorList>
            <person name="Jaros S."/>
            <person name="Januszkiewicz K."/>
            <person name="Wedrychowicz H."/>
        </authorList>
    </citation>
    <scope>NUCLEOTIDE SEQUENCE [LARGE SCALE GENOMIC DNA]</scope>
    <source>
        <strain evidence="4 5">DSM 46144</strain>
    </source>
</reference>
<dbReference type="CDD" id="cd05233">
    <property type="entry name" value="SDR_c"/>
    <property type="match status" value="1"/>
</dbReference>
<evidence type="ECO:0000313" key="4">
    <source>
        <dbReference type="EMBL" id="SHN14664.1"/>
    </source>
</evidence>
<protein>
    <submittedName>
        <fullName evidence="4">SDR family mycofactocin-dependent oxidoreductase</fullName>
    </submittedName>
</protein>
<dbReference type="Pfam" id="PF13561">
    <property type="entry name" value="adh_short_C2"/>
    <property type="match status" value="1"/>
</dbReference>
<organism evidence="4 5">
    <name type="scientific">Cryptosporangium aurantiacum</name>
    <dbReference type="NCBI Taxonomy" id="134849"/>
    <lineage>
        <taxon>Bacteria</taxon>
        <taxon>Bacillati</taxon>
        <taxon>Actinomycetota</taxon>
        <taxon>Actinomycetes</taxon>
        <taxon>Cryptosporangiales</taxon>
        <taxon>Cryptosporangiaceae</taxon>
        <taxon>Cryptosporangium</taxon>
    </lineage>
</organism>
<dbReference type="Gene3D" id="3.40.50.720">
    <property type="entry name" value="NAD(P)-binding Rossmann-like Domain"/>
    <property type="match status" value="1"/>
</dbReference>
<comment type="similarity">
    <text evidence="1">Belongs to the short-chain dehydrogenases/reductases (SDR) family.</text>
</comment>
<name>A0A1M7PCL4_9ACTN</name>
<keyword evidence="3" id="KW-0520">NAD</keyword>
<dbReference type="STRING" id="134849.SAMN05443668_103207"/>
<dbReference type="InterPro" id="IPR036291">
    <property type="entry name" value="NAD(P)-bd_dom_sf"/>
</dbReference>
<dbReference type="PANTHER" id="PTHR24321:SF8">
    <property type="entry name" value="ESTRADIOL 17-BETA-DEHYDROGENASE 8-RELATED"/>
    <property type="match status" value="1"/>
</dbReference>
<dbReference type="NCBIfam" id="TIGR03971">
    <property type="entry name" value="SDR_subfam_1"/>
    <property type="match status" value="1"/>
</dbReference>
<accession>A0A1M7PCL4</accession>
<dbReference type="InterPro" id="IPR020904">
    <property type="entry name" value="Sc_DH/Rdtase_CS"/>
</dbReference>
<dbReference type="PRINTS" id="PR00080">
    <property type="entry name" value="SDRFAMILY"/>
</dbReference>
<evidence type="ECO:0000256" key="3">
    <source>
        <dbReference type="ARBA" id="ARBA00023027"/>
    </source>
</evidence>
<sequence length="276" mass="28673">MGRLDGKVAFITGVARGQGRSHAVRLASEGADIIGIDICEDIPANGYPMATRDELDETVKLVEAQDRRIIASVADVRDYAQVSAALDAGVAEFGHLDIVSANAGIAPTSFGMIPIEEELAQWTAVVDVNLTGTFHTVRAALPHLIQGGRGGAIILTSSSAGLVGFGGLQGGGLGYGAAKHGVVGLMRSLANSLAEYNIRVNTVHPTAVRTMMAVNPEMTAFLQANPQAGAHLQNPMPVDMLEPEEISAAIAFLASDDAKHITGVTLPVDAGFVNKV</sequence>
<evidence type="ECO:0000313" key="5">
    <source>
        <dbReference type="Proteomes" id="UP000184440"/>
    </source>
</evidence>
<proteinExistence type="inferred from homology"/>
<dbReference type="AlphaFoldDB" id="A0A1M7PCL4"/>
<keyword evidence="2" id="KW-0560">Oxidoreductase</keyword>
<dbReference type="EMBL" id="FRCS01000003">
    <property type="protein sequence ID" value="SHN14664.1"/>
    <property type="molecule type" value="Genomic_DNA"/>
</dbReference>
<dbReference type="SUPFAM" id="SSF51735">
    <property type="entry name" value="NAD(P)-binding Rossmann-fold domains"/>
    <property type="match status" value="1"/>
</dbReference>
<keyword evidence="5" id="KW-1185">Reference proteome</keyword>
<dbReference type="PROSITE" id="PS00061">
    <property type="entry name" value="ADH_SHORT"/>
    <property type="match status" value="1"/>
</dbReference>
<evidence type="ECO:0000256" key="2">
    <source>
        <dbReference type="ARBA" id="ARBA00023002"/>
    </source>
</evidence>
<dbReference type="OrthoDB" id="5173603at2"/>
<dbReference type="NCBIfam" id="NF009467">
    <property type="entry name" value="PRK12826.1-3"/>
    <property type="match status" value="1"/>
</dbReference>
<evidence type="ECO:0000256" key="1">
    <source>
        <dbReference type="ARBA" id="ARBA00006484"/>
    </source>
</evidence>
<dbReference type="InterPro" id="IPR002347">
    <property type="entry name" value="SDR_fam"/>
</dbReference>
<gene>
    <name evidence="4" type="ORF">SAMN05443668_103207</name>
</gene>
<dbReference type="PANTHER" id="PTHR24321">
    <property type="entry name" value="DEHYDROGENASES, SHORT CHAIN"/>
    <property type="match status" value="1"/>
</dbReference>